<accession>A0A173MKR0</accession>
<dbReference type="RefSeq" id="WP_231940297.1">
    <property type="nucleotide sequence ID" value="NZ_AP017422.1"/>
</dbReference>
<reference evidence="2" key="1">
    <citation type="submission" date="2017-01" db="EMBL/GenBank/DDBJ databases">
        <authorList>
            <person name="Varghese N."/>
            <person name="Submissions S."/>
        </authorList>
    </citation>
    <scope>NUCLEOTIDE SEQUENCE [LARGE SCALE GENOMIC DNA]</scope>
    <source>
        <strain evidence="2">DSM 21054</strain>
    </source>
</reference>
<dbReference type="Proteomes" id="UP000186917">
    <property type="component" value="Unassembled WGS sequence"/>
</dbReference>
<proteinExistence type="predicted"/>
<dbReference type="SUPFAM" id="SSF49464">
    <property type="entry name" value="Carboxypeptidase regulatory domain-like"/>
    <property type="match status" value="1"/>
</dbReference>
<evidence type="ECO:0000313" key="2">
    <source>
        <dbReference type="Proteomes" id="UP000186917"/>
    </source>
</evidence>
<evidence type="ECO:0008006" key="3">
    <source>
        <dbReference type="Google" id="ProtNLM"/>
    </source>
</evidence>
<evidence type="ECO:0000313" key="1">
    <source>
        <dbReference type="EMBL" id="SIT10634.1"/>
    </source>
</evidence>
<dbReference type="STRING" id="477680.SAMN05421788_103530"/>
<name>A0A173MKR0_9BACT</name>
<keyword evidence="2" id="KW-1185">Reference proteome</keyword>
<dbReference type="EMBL" id="FTOR01000003">
    <property type="protein sequence ID" value="SIT10634.1"/>
    <property type="molecule type" value="Genomic_DNA"/>
</dbReference>
<sequence>MRNLLIQTTAVIVVLFAIISPSFSQNGVVVSGVINNSNTGEKVSAVSVTIKGTKTGTYTNDRGFFH</sequence>
<organism evidence="1 2">
    <name type="scientific">Filimonas lacunae</name>
    <dbReference type="NCBI Taxonomy" id="477680"/>
    <lineage>
        <taxon>Bacteria</taxon>
        <taxon>Pseudomonadati</taxon>
        <taxon>Bacteroidota</taxon>
        <taxon>Chitinophagia</taxon>
        <taxon>Chitinophagales</taxon>
        <taxon>Chitinophagaceae</taxon>
        <taxon>Filimonas</taxon>
    </lineage>
</organism>
<dbReference type="KEGG" id="fln:FLA_4227"/>
<protein>
    <recommendedName>
        <fullName evidence="3">CarboxypepD_reg-like domain-containing protein</fullName>
    </recommendedName>
</protein>
<dbReference type="AlphaFoldDB" id="A0A173MKR0"/>
<dbReference type="InterPro" id="IPR008969">
    <property type="entry name" value="CarboxyPept-like_regulatory"/>
</dbReference>
<gene>
    <name evidence="1" type="ORF">SAMN05421788_103530</name>
</gene>